<dbReference type="Proteomes" id="UP001642464">
    <property type="component" value="Unassembled WGS sequence"/>
</dbReference>
<feature type="region of interest" description="Disordered" evidence="2">
    <location>
        <begin position="987"/>
        <end position="1009"/>
    </location>
</feature>
<feature type="compositionally biased region" description="Basic and acidic residues" evidence="2">
    <location>
        <begin position="987"/>
        <end position="1002"/>
    </location>
</feature>
<protein>
    <submittedName>
        <fullName evidence="3">Vacuolar protein sorting-associated protein 13A (Chorea-acanthocytosis protein) (Chorein)</fullName>
    </submittedName>
</protein>
<proteinExistence type="inferred from homology"/>
<organism evidence="3 4">
    <name type="scientific">Durusdinium trenchii</name>
    <dbReference type="NCBI Taxonomy" id="1381693"/>
    <lineage>
        <taxon>Eukaryota</taxon>
        <taxon>Sar</taxon>
        <taxon>Alveolata</taxon>
        <taxon>Dinophyceae</taxon>
        <taxon>Suessiales</taxon>
        <taxon>Symbiodiniaceae</taxon>
        <taxon>Durusdinium</taxon>
    </lineage>
</organism>
<gene>
    <name evidence="3" type="ORF">SCF082_LOCUS52595</name>
</gene>
<comment type="caution">
    <text evidence="3">The sequence shown here is derived from an EMBL/GenBank/DDBJ whole genome shotgun (WGS) entry which is preliminary data.</text>
</comment>
<sequence length="1009" mass="110344">MGMSRVDGEQESAALLGSEGFETTTSYILQRHRVAVNVYELPAEAHDRGVELRTHLGTEEETPWSSVVLLRSSALENSAEMLEMDAKLSDDLKPEEELQLLCNGAPLPKINDFTLLPTNCESKKCEVHVRRFVEGTLREMKLNVTMPAARVSSVAFDTFDCKTPWGTGYYCKVSTLRPRLVVLNASGDSKVSWSAAIPCSEQAAGSTPLLLSATDAQRHQLGSSSHVPLVWTAEIAPSFGAFSVVLKKGSIFMASNKAQKANLNMTVHPVDGPTGSLVKPGDEQPIGWTDLYTSRNFAVKVVVAGEDYHIPDVRRRTEIQIKGLKVALSVSRVGESTILALDDMYSPVAALLDSSASDDRSSTSEQASVVEVDIQLCQLGVSLVDDQPTPHELLFIHLGDIQLGYKQNITEDSEQIRFRVRELQGVCQLPERVDGSMIEHRRQHKAGVLRKELPAVILANHAEKEANFLDINITREATSSQDLVLPSADVLMDKLDVTVDFDWLSPLLSWLERAIPQDAMDSGVSWDEMKTKVGRSITWNYEPPLVPAVADVDALKLSEIDLTVWCRLPLSSLDFLPAPVRGILRVLSVSSNFTLNAASIRLPEKKLPVYRGPLENLGLCIAQDYAASLLKIVMSLLGKSSLLNAGAIPLAMGGTAVSMVTDGVGSTIRGGAGLLEHLTMDEDYHQKQKMDRQQKEISSAADGFREAGKSLATGFDGALDIFRKPVQGARQDGAKGLAIGCGTGIAGTVVKPVVGVGSAASDIITGISAAATFDSPAKKRRRERCRCRGPRMLYGQSAVMRKWSDSDSQLLLQLGAMAEGIREIIPLASSAFHRYVLLLYSDRLVVAKLRGSRASYGRHSTQVDLSGRKTSARSIEGHGHNHKLDGSFPELLQSMDDVVQRCSSDLSSVPQNPHTGLARGLLFEDMKEAIFSDIDEELVVEDSQGNSHHIPLMLESDAKEAFQKLMQEAAAGRPDWRSFAHRWRPEEEVHETAIRPRQREDGQLQVIQL</sequence>
<dbReference type="PANTHER" id="PTHR16166:SF93">
    <property type="entry name" value="INTERMEMBRANE LIPID TRANSFER PROTEIN VPS13"/>
    <property type="match status" value="1"/>
</dbReference>
<accession>A0ABP0SM36</accession>
<dbReference type="PANTHER" id="PTHR16166">
    <property type="entry name" value="VACUOLAR PROTEIN SORTING-ASSOCIATED PROTEIN VPS13"/>
    <property type="match status" value="1"/>
</dbReference>
<dbReference type="InterPro" id="IPR026847">
    <property type="entry name" value="VPS13"/>
</dbReference>
<dbReference type="EMBL" id="CAXAMM010044151">
    <property type="protein sequence ID" value="CAK9113467.1"/>
    <property type="molecule type" value="Genomic_DNA"/>
</dbReference>
<evidence type="ECO:0000256" key="2">
    <source>
        <dbReference type="SAM" id="MobiDB-lite"/>
    </source>
</evidence>
<name>A0ABP0SM36_9DINO</name>
<evidence type="ECO:0000256" key="1">
    <source>
        <dbReference type="ARBA" id="ARBA00006545"/>
    </source>
</evidence>
<reference evidence="3 4" key="1">
    <citation type="submission" date="2024-02" db="EMBL/GenBank/DDBJ databases">
        <authorList>
            <person name="Chen Y."/>
            <person name="Shah S."/>
            <person name="Dougan E. K."/>
            <person name="Thang M."/>
            <person name="Chan C."/>
        </authorList>
    </citation>
    <scope>NUCLEOTIDE SEQUENCE [LARGE SCALE GENOMIC DNA]</scope>
</reference>
<evidence type="ECO:0000313" key="3">
    <source>
        <dbReference type="EMBL" id="CAK9113467.1"/>
    </source>
</evidence>
<keyword evidence="4" id="KW-1185">Reference proteome</keyword>
<evidence type="ECO:0000313" key="4">
    <source>
        <dbReference type="Proteomes" id="UP001642464"/>
    </source>
</evidence>
<comment type="similarity">
    <text evidence="1">Belongs to the VPS13 family.</text>
</comment>